<keyword evidence="3" id="KW-1185">Reference proteome</keyword>
<dbReference type="Gene3D" id="2.80.10.50">
    <property type="match status" value="1"/>
</dbReference>
<evidence type="ECO:0000313" key="2">
    <source>
        <dbReference type="EMBL" id="MDT9680572.1"/>
    </source>
</evidence>
<comment type="caution">
    <text evidence="2">The sequence shown here is derived from an EMBL/GenBank/DDBJ whole genome shotgun (WGS) entry which is preliminary data.</text>
</comment>
<gene>
    <name evidence="2" type="ORF">RND61_00495</name>
</gene>
<feature type="compositionally biased region" description="Gly residues" evidence="1">
    <location>
        <begin position="123"/>
        <end position="134"/>
    </location>
</feature>
<dbReference type="RefSeq" id="WP_315875569.1">
    <property type="nucleotide sequence ID" value="NZ_JAWCTQ010000001.1"/>
</dbReference>
<name>A0ABU3QDX5_9ACTN</name>
<dbReference type="EMBL" id="JAWCTQ010000001">
    <property type="protein sequence ID" value="MDT9680572.1"/>
    <property type="molecule type" value="Genomic_DNA"/>
</dbReference>
<dbReference type="Proteomes" id="UP001250181">
    <property type="component" value="Unassembled WGS sequence"/>
</dbReference>
<dbReference type="CDD" id="cd00161">
    <property type="entry name" value="beta-trefoil_Ricin-like"/>
    <property type="match status" value="1"/>
</dbReference>
<evidence type="ECO:0000313" key="3">
    <source>
        <dbReference type="Proteomes" id="UP001250181"/>
    </source>
</evidence>
<proteinExistence type="predicted"/>
<feature type="region of interest" description="Disordered" evidence="1">
    <location>
        <begin position="123"/>
        <end position="196"/>
    </location>
</feature>
<dbReference type="SUPFAM" id="SSF50370">
    <property type="entry name" value="Ricin B-like lectins"/>
    <property type="match status" value="1"/>
</dbReference>
<evidence type="ECO:0008006" key="4">
    <source>
        <dbReference type="Google" id="ProtNLM"/>
    </source>
</evidence>
<evidence type="ECO:0000256" key="1">
    <source>
        <dbReference type="SAM" id="MobiDB-lite"/>
    </source>
</evidence>
<dbReference type="InterPro" id="IPR035992">
    <property type="entry name" value="Ricin_B-like_lectins"/>
</dbReference>
<organism evidence="2 3">
    <name type="scientific">Streptomyces tamarix</name>
    <dbReference type="NCBI Taxonomy" id="3078565"/>
    <lineage>
        <taxon>Bacteria</taxon>
        <taxon>Bacillati</taxon>
        <taxon>Actinomycetota</taxon>
        <taxon>Actinomycetes</taxon>
        <taxon>Kitasatosporales</taxon>
        <taxon>Streptomycetaceae</taxon>
        <taxon>Streptomyces</taxon>
    </lineage>
</organism>
<accession>A0ABU3QDX5</accession>
<reference evidence="2 3" key="1">
    <citation type="submission" date="2023-09" db="EMBL/GenBank/DDBJ databases">
        <title>Streptomyces sp. nov.: A antagonism against Alternaria gaisen Producing Streptochlin, Isolated from Tamarix root soil.</title>
        <authorList>
            <person name="Chen Y."/>
        </authorList>
    </citation>
    <scope>NUCLEOTIDE SEQUENCE [LARGE SCALE GENOMIC DNA]</scope>
    <source>
        <strain evidence="2 3">TRM76323</strain>
    </source>
</reference>
<protein>
    <recommendedName>
        <fullName evidence="4">Ricin B lectin domain-containing protein</fullName>
    </recommendedName>
</protein>
<feature type="compositionally biased region" description="Basic and acidic residues" evidence="1">
    <location>
        <begin position="173"/>
        <end position="182"/>
    </location>
</feature>
<sequence>MTDGERAPEPWDVHDPAGFVARLQALKDWSGLTYRELTARAEAAGDSLPRSTVANMLMRGTLPREELLAAFVRACGAGPRETELWLSARKRLATRRGSHPVPVPCACAPGSCSCAPHDPGPGAGPGVPGSGPAPGVGPGPGTPAAAAGPPGGAPGPGASGHGRPPDGAPAHAGADRAAEEGRPGTGRGTGEERTRRLRSWAGRALVPVVGGIALVVALVSVVSHLDGDEDRHEPSAAAPPAAGGVDIRALHSGLCLNERRGQQNGQVYQVYCAGAAVPRYSLARLDGGLWRIASDHPDYGPGCSGVPADVPREDGAPLVDQECGKRGPREAFRIEPLDGDPARGHRIRNAASGLCVTVPGASREEWTAVVQKPCAPDGAGQLFGFDRRPAGG</sequence>